<proteinExistence type="predicted"/>
<gene>
    <name evidence="1" type="ORF">FWK35_00039322</name>
</gene>
<dbReference type="OrthoDB" id="10482215at2759"/>
<dbReference type="Proteomes" id="UP000478052">
    <property type="component" value="Unassembled WGS sequence"/>
</dbReference>
<sequence>MLMVTELLVVGRDDNNGCSAGRCPVYSSCQSGS</sequence>
<dbReference type="AlphaFoldDB" id="A0A6G0YY34"/>
<name>A0A6G0YY34_APHCR</name>
<dbReference type="EMBL" id="VUJU01002028">
    <property type="protein sequence ID" value="KAF0762856.1"/>
    <property type="molecule type" value="Genomic_DNA"/>
</dbReference>
<comment type="caution">
    <text evidence="1">The sequence shown here is derived from an EMBL/GenBank/DDBJ whole genome shotgun (WGS) entry which is preliminary data.</text>
</comment>
<evidence type="ECO:0000313" key="2">
    <source>
        <dbReference type="Proteomes" id="UP000478052"/>
    </source>
</evidence>
<evidence type="ECO:0000313" key="1">
    <source>
        <dbReference type="EMBL" id="KAF0762856.1"/>
    </source>
</evidence>
<protein>
    <submittedName>
        <fullName evidence="1">Uncharacterized protein</fullName>
    </submittedName>
</protein>
<organism evidence="1 2">
    <name type="scientific">Aphis craccivora</name>
    <name type="common">Cowpea aphid</name>
    <dbReference type="NCBI Taxonomy" id="307492"/>
    <lineage>
        <taxon>Eukaryota</taxon>
        <taxon>Metazoa</taxon>
        <taxon>Ecdysozoa</taxon>
        <taxon>Arthropoda</taxon>
        <taxon>Hexapoda</taxon>
        <taxon>Insecta</taxon>
        <taxon>Pterygota</taxon>
        <taxon>Neoptera</taxon>
        <taxon>Paraneoptera</taxon>
        <taxon>Hemiptera</taxon>
        <taxon>Sternorrhyncha</taxon>
        <taxon>Aphidomorpha</taxon>
        <taxon>Aphidoidea</taxon>
        <taxon>Aphididae</taxon>
        <taxon>Aphidini</taxon>
        <taxon>Aphis</taxon>
        <taxon>Aphis</taxon>
    </lineage>
</organism>
<reference evidence="1 2" key="1">
    <citation type="submission" date="2019-08" db="EMBL/GenBank/DDBJ databases">
        <title>Whole genome of Aphis craccivora.</title>
        <authorList>
            <person name="Voronova N.V."/>
            <person name="Shulinski R.S."/>
            <person name="Bandarenka Y.V."/>
            <person name="Zhorov D.G."/>
            <person name="Warner D."/>
        </authorList>
    </citation>
    <scope>NUCLEOTIDE SEQUENCE [LARGE SCALE GENOMIC DNA]</scope>
    <source>
        <strain evidence="1">180601</strain>
        <tissue evidence="1">Whole Body</tissue>
    </source>
</reference>
<keyword evidence="2" id="KW-1185">Reference proteome</keyword>
<accession>A0A6G0YY34</accession>